<dbReference type="PANTHER" id="PTHR45947">
    <property type="entry name" value="SULFOQUINOVOSYL TRANSFERASE SQD2"/>
    <property type="match status" value="1"/>
</dbReference>
<evidence type="ECO:0000259" key="2">
    <source>
        <dbReference type="Pfam" id="PF13439"/>
    </source>
</evidence>
<dbReference type="Pfam" id="PF00534">
    <property type="entry name" value="Glycos_transf_1"/>
    <property type="match status" value="1"/>
</dbReference>
<dbReference type="SUPFAM" id="SSF53756">
    <property type="entry name" value="UDP-Glycosyltransferase/glycogen phosphorylase"/>
    <property type="match status" value="1"/>
</dbReference>
<dbReference type="InterPro" id="IPR028098">
    <property type="entry name" value="Glyco_trans_4-like_N"/>
</dbReference>
<dbReference type="Pfam" id="PF13439">
    <property type="entry name" value="Glyco_transf_4"/>
    <property type="match status" value="1"/>
</dbReference>
<name>A0A4Q5LPU3_9SPHI</name>
<sequence>MKKIKVAFFADILIEDFDGAVRTMYQLLYRIDTTRFDYMFIYGEGPENVLGFESFQIPAVSLPVNTNYSIALPVLVQSKLNKKLQAFNPDVIHIATPSFLGSFGLDYASRCGLPSLSIYHTHFISYVDYYFKHAPLFIKSIKQQVTKGHKSFYNRCDKVYVPSDSIRNELVDMGIYPDNMKIWKRGIDAGLFSPYKKDRGLIQRLVGNKNPTIIFASRLVWEKNLVTLFSIYDKLQALQTPVNLLVVGDGTARQACEVRMPNAIFTNNIDHQYLSVLYASADVFLFPSVSETYGNVVIEAMASGLPCVIADGGGSKDFIEQGVNGYKCSPYNADEYIEKIELILNNKELSAQFAANGLQCSKDLSWEQLAQVYFNDISNLVLKPQPQLVSA</sequence>
<keyword evidence="4" id="KW-1185">Reference proteome</keyword>
<protein>
    <submittedName>
        <fullName evidence="3">Glycosyltransferase family 1 protein</fullName>
    </submittedName>
</protein>
<evidence type="ECO:0000313" key="4">
    <source>
        <dbReference type="Proteomes" id="UP000293331"/>
    </source>
</evidence>
<dbReference type="InterPro" id="IPR050194">
    <property type="entry name" value="Glycosyltransferase_grp1"/>
</dbReference>
<dbReference type="EMBL" id="SEWG01000002">
    <property type="protein sequence ID" value="RYU91413.1"/>
    <property type="molecule type" value="Genomic_DNA"/>
</dbReference>
<dbReference type="InterPro" id="IPR001296">
    <property type="entry name" value="Glyco_trans_1"/>
</dbReference>
<dbReference type="Gene3D" id="3.40.50.2000">
    <property type="entry name" value="Glycogen Phosphorylase B"/>
    <property type="match status" value="2"/>
</dbReference>
<feature type="domain" description="Glycosyl transferase family 1" evidence="1">
    <location>
        <begin position="208"/>
        <end position="357"/>
    </location>
</feature>
<feature type="domain" description="Glycosyltransferase subfamily 4-like N-terminal" evidence="2">
    <location>
        <begin position="18"/>
        <end position="189"/>
    </location>
</feature>
<dbReference type="CDD" id="cd03814">
    <property type="entry name" value="GT4-like"/>
    <property type="match status" value="1"/>
</dbReference>
<dbReference type="AlphaFoldDB" id="A0A4Q5LPU3"/>
<proteinExistence type="predicted"/>
<dbReference type="GO" id="GO:0016757">
    <property type="term" value="F:glycosyltransferase activity"/>
    <property type="evidence" value="ECO:0007669"/>
    <property type="project" value="InterPro"/>
</dbReference>
<evidence type="ECO:0000259" key="1">
    <source>
        <dbReference type="Pfam" id="PF00534"/>
    </source>
</evidence>
<organism evidence="3 4">
    <name type="scientific">Mucilaginibacter terrigena</name>
    <dbReference type="NCBI Taxonomy" id="2492395"/>
    <lineage>
        <taxon>Bacteria</taxon>
        <taxon>Pseudomonadati</taxon>
        <taxon>Bacteroidota</taxon>
        <taxon>Sphingobacteriia</taxon>
        <taxon>Sphingobacteriales</taxon>
        <taxon>Sphingobacteriaceae</taxon>
        <taxon>Mucilaginibacter</taxon>
    </lineage>
</organism>
<evidence type="ECO:0000313" key="3">
    <source>
        <dbReference type="EMBL" id="RYU91413.1"/>
    </source>
</evidence>
<dbReference type="Proteomes" id="UP000293331">
    <property type="component" value="Unassembled WGS sequence"/>
</dbReference>
<dbReference type="RefSeq" id="WP_129875672.1">
    <property type="nucleotide sequence ID" value="NZ_SEWG01000002.1"/>
</dbReference>
<dbReference type="PANTHER" id="PTHR45947:SF3">
    <property type="entry name" value="SULFOQUINOVOSYL TRANSFERASE SQD2"/>
    <property type="match status" value="1"/>
</dbReference>
<gene>
    <name evidence="3" type="ORF">EWM62_05585</name>
</gene>
<dbReference type="OrthoDB" id="596635at2"/>
<reference evidence="3 4" key="1">
    <citation type="submission" date="2019-02" db="EMBL/GenBank/DDBJ databases">
        <title>Bacterial novel species Mucilaginibacter sp. 17JY9-4 isolated from soil.</title>
        <authorList>
            <person name="Jung H.-Y."/>
        </authorList>
    </citation>
    <scope>NUCLEOTIDE SEQUENCE [LARGE SCALE GENOMIC DNA]</scope>
    <source>
        <strain evidence="3 4">17JY9-4</strain>
    </source>
</reference>
<comment type="caution">
    <text evidence="3">The sequence shown here is derived from an EMBL/GenBank/DDBJ whole genome shotgun (WGS) entry which is preliminary data.</text>
</comment>
<accession>A0A4Q5LPU3</accession>
<keyword evidence="3" id="KW-0808">Transferase</keyword>